<feature type="domain" description="HTH araC/xylS-type" evidence="2">
    <location>
        <begin position="205"/>
        <end position="316"/>
    </location>
</feature>
<dbReference type="InterPro" id="IPR018060">
    <property type="entry name" value="HTH_AraC"/>
</dbReference>
<accession>A0ABV4TG98</accession>
<keyword evidence="4" id="KW-1185">Reference proteome</keyword>
<protein>
    <recommendedName>
        <fullName evidence="2">HTH araC/xylS-type domain-containing protein</fullName>
    </recommendedName>
</protein>
<dbReference type="PROSITE" id="PS01124">
    <property type="entry name" value="HTH_ARAC_FAMILY_2"/>
    <property type="match status" value="1"/>
</dbReference>
<keyword evidence="1" id="KW-0472">Membrane</keyword>
<dbReference type="RefSeq" id="WP_373390205.1">
    <property type="nucleotide sequence ID" value="NZ_JBCFQK010000001.1"/>
</dbReference>
<evidence type="ECO:0000259" key="2">
    <source>
        <dbReference type="PROSITE" id="PS01124"/>
    </source>
</evidence>
<dbReference type="EMBL" id="JBCFQK010000001">
    <property type="protein sequence ID" value="MFA9193135.1"/>
    <property type="molecule type" value="Genomic_DNA"/>
</dbReference>
<dbReference type="Gene3D" id="1.10.10.60">
    <property type="entry name" value="Homeodomain-like"/>
    <property type="match status" value="1"/>
</dbReference>
<feature type="transmembrane region" description="Helical" evidence="1">
    <location>
        <begin position="137"/>
        <end position="155"/>
    </location>
</feature>
<evidence type="ECO:0000313" key="4">
    <source>
        <dbReference type="Proteomes" id="UP001574170"/>
    </source>
</evidence>
<evidence type="ECO:0000256" key="1">
    <source>
        <dbReference type="SAM" id="Phobius"/>
    </source>
</evidence>
<name>A0ABV4TG98_9FLAO</name>
<feature type="transmembrane region" description="Helical" evidence="1">
    <location>
        <begin position="6"/>
        <end position="23"/>
    </location>
</feature>
<comment type="caution">
    <text evidence="3">The sequence shown here is derived from an EMBL/GenBank/DDBJ whole genome shotgun (WGS) entry which is preliminary data.</text>
</comment>
<feature type="transmembrane region" description="Helical" evidence="1">
    <location>
        <begin position="35"/>
        <end position="53"/>
    </location>
</feature>
<keyword evidence="1" id="KW-1133">Transmembrane helix</keyword>
<gene>
    <name evidence="3" type="ORF">AAGV33_01870</name>
</gene>
<proteinExistence type="predicted"/>
<reference evidence="3 4" key="1">
    <citation type="submission" date="2024-04" db="EMBL/GenBank/DDBJ databases">
        <title>New Clade of Flavobacterium.</title>
        <authorList>
            <person name="Matos L."/>
            <person name="Proenca D.N."/>
            <person name="Fransisco R.M."/>
            <person name="Chung A.P."/>
            <person name="Maccario L."/>
            <person name="Sorensen S.J."/>
            <person name="Morais P.V."/>
        </authorList>
    </citation>
    <scope>NUCLEOTIDE SEQUENCE [LARGE SCALE GENOMIC DNA]</scope>
    <source>
        <strain evidence="3 4">FBOR7N2.3</strain>
    </source>
</reference>
<keyword evidence="1" id="KW-0812">Transmembrane</keyword>
<evidence type="ECO:0000313" key="3">
    <source>
        <dbReference type="EMBL" id="MFA9193135.1"/>
    </source>
</evidence>
<organism evidence="3 4">
    <name type="scientific">Flavobacterium magnesitis</name>
    <dbReference type="NCBI Taxonomy" id="3138077"/>
    <lineage>
        <taxon>Bacteria</taxon>
        <taxon>Pseudomonadati</taxon>
        <taxon>Bacteroidota</taxon>
        <taxon>Flavobacteriia</taxon>
        <taxon>Flavobacteriales</taxon>
        <taxon>Flavobacteriaceae</taxon>
        <taxon>Flavobacterium</taxon>
    </lineage>
</organism>
<dbReference type="Proteomes" id="UP001574170">
    <property type="component" value="Unassembled WGS sequence"/>
</dbReference>
<feature type="transmembrane region" description="Helical" evidence="1">
    <location>
        <begin position="106"/>
        <end position="131"/>
    </location>
</feature>
<sequence>MITLRSFGCLIFPCIYLYFRNLIANRKHFIKEDFLYFIPPILFGFTNLLIRKYAISLHIIVYFLFAAIASYYLILSYLELKNKLWSRQSTVAIVDKQKGLIRNWTIFFFVLCCLCISRLLITLFLDIYIAGYSDGTSYFWVAAILSCILYFKILLTPVDLHAGITINHKEKKEYFELVFEDFWIVSDSVLVENCQDLKLKERMDANLVSYIHEIERMALKQFYFRKSSVCMRDFAIILGIPKSHLIYIFKYHSNVNFFEFKKTVRIYDAICLIEAGFLKSNALMCLSKKIGFSSCNLFLISFKEITGVVPQEYNKMIKE</sequence>
<feature type="transmembrane region" description="Helical" evidence="1">
    <location>
        <begin position="59"/>
        <end position="78"/>
    </location>
</feature>